<evidence type="ECO:0000313" key="1">
    <source>
        <dbReference type="EMBL" id="ADL19832.1"/>
    </source>
</evidence>
<dbReference type="EMBL" id="CP001742">
    <property type="protein sequence ID" value="ADL19832.1"/>
    <property type="molecule type" value="Genomic_DNA"/>
</dbReference>
<keyword evidence="2" id="KW-1185">Reference proteome</keyword>
<dbReference type="GeneID" id="9499686"/>
<protein>
    <submittedName>
        <fullName evidence="1">Uncharacterized protein</fullName>
    </submittedName>
</protein>
<dbReference type="RefSeq" id="WP_013267344.1">
    <property type="nucleotide sequence ID" value="NC_014374.1"/>
</dbReference>
<name>D9PZ45_ACIS3</name>
<reference evidence="1 2" key="1">
    <citation type="journal article" date="2010" name="Appl. Environ. Microbiol.">
        <title>The genome sequence of the crenarchaeon Acidilobus saccharovorans supports a new order, Acidilobales, and suggests an important ecological role in terrestrial acidic hot springs.</title>
        <authorList>
            <person name="Mardanov A.V."/>
            <person name="Svetlitchnyi V.A."/>
            <person name="Beletsky A.V."/>
            <person name="Prokofeva M.I."/>
            <person name="Bonch-Osmolovskaya E.A."/>
            <person name="Ravin N.V."/>
            <person name="Skryabin K.G."/>
        </authorList>
    </citation>
    <scope>NUCLEOTIDE SEQUENCE [LARGE SCALE GENOMIC DNA]</scope>
    <source>
        <strain evidence="2">DSM 16705 / JCM 18335 / VKM B-2471 / 345-15</strain>
    </source>
</reference>
<dbReference type="KEGG" id="asc:ASAC_1427"/>
<evidence type="ECO:0000313" key="2">
    <source>
        <dbReference type="Proteomes" id="UP000000346"/>
    </source>
</evidence>
<dbReference type="STRING" id="666510.ASAC_1427"/>
<accession>D9PZ45</accession>
<dbReference type="InParanoid" id="D9PZ45"/>
<dbReference type="HOGENOM" id="CLU_2115346_0_0_2"/>
<sequence length="114" mass="12702">MQCERGTIGDCSVSWIVCSSGLPGAIGEAAKPFRYLRPGSLLPAVSQDMEWAYFLYFNEAGAGFYLAMRNEDFNNPACAQRVKEELMNRVDEVLEGDPHKAVVEYIITSVMFPL</sequence>
<gene>
    <name evidence="1" type="ordered locus">ASAC_1427</name>
</gene>
<dbReference type="OrthoDB" id="45428at2157"/>
<proteinExistence type="predicted"/>
<dbReference type="eggNOG" id="arCOG13732">
    <property type="taxonomic scope" value="Archaea"/>
</dbReference>
<dbReference type="AlphaFoldDB" id="D9PZ45"/>
<organism evidence="1 2">
    <name type="scientific">Acidilobus saccharovorans (strain DSM 16705 / JCM 18335 / VKM B-2471 / 345-15)</name>
    <dbReference type="NCBI Taxonomy" id="666510"/>
    <lineage>
        <taxon>Archaea</taxon>
        <taxon>Thermoproteota</taxon>
        <taxon>Thermoprotei</taxon>
        <taxon>Acidilobales</taxon>
        <taxon>Acidilobaceae</taxon>
        <taxon>Acidilobus</taxon>
    </lineage>
</organism>
<dbReference type="Proteomes" id="UP000000346">
    <property type="component" value="Chromosome"/>
</dbReference>